<keyword evidence="6" id="KW-1185">Reference proteome</keyword>
<dbReference type="OrthoDB" id="6256716at2759"/>
<feature type="transmembrane region" description="Helical" evidence="3">
    <location>
        <begin position="71"/>
        <end position="89"/>
    </location>
</feature>
<dbReference type="GO" id="GO:0000506">
    <property type="term" value="C:glycosylphosphatidylinositol-N-acetylglucosaminyltransferase (GPI-GnT) complex"/>
    <property type="evidence" value="ECO:0007669"/>
    <property type="project" value="InterPro"/>
</dbReference>
<evidence type="ECO:0000259" key="4">
    <source>
        <dbReference type="Pfam" id="PF10181"/>
    </source>
</evidence>
<dbReference type="Pfam" id="PF10181">
    <property type="entry name" value="PIG-H"/>
    <property type="match status" value="1"/>
</dbReference>
<evidence type="ECO:0000313" key="6">
    <source>
        <dbReference type="Proteomes" id="UP000297245"/>
    </source>
</evidence>
<feature type="transmembrane region" description="Helical" evidence="3">
    <location>
        <begin position="46"/>
        <end position="64"/>
    </location>
</feature>
<name>A0A4V6T5P4_DENBC</name>
<keyword evidence="3" id="KW-0472">Membrane</keyword>
<keyword evidence="3" id="KW-0812">Transmembrane</keyword>
<dbReference type="EMBL" id="ML179050">
    <property type="protein sequence ID" value="THV05306.1"/>
    <property type="molecule type" value="Genomic_DNA"/>
</dbReference>
<proteinExistence type="inferred from homology"/>
<dbReference type="UniPathway" id="UPA00196"/>
<dbReference type="InterPro" id="IPR019328">
    <property type="entry name" value="PIGH-H_dom"/>
</dbReference>
<reference evidence="5 6" key="1">
    <citation type="journal article" date="2019" name="Nat. Ecol. Evol.">
        <title>Megaphylogeny resolves global patterns of mushroom evolution.</title>
        <authorList>
            <person name="Varga T."/>
            <person name="Krizsan K."/>
            <person name="Foldi C."/>
            <person name="Dima B."/>
            <person name="Sanchez-Garcia M."/>
            <person name="Sanchez-Ramirez S."/>
            <person name="Szollosi G.J."/>
            <person name="Szarkandi J.G."/>
            <person name="Papp V."/>
            <person name="Albert L."/>
            <person name="Andreopoulos W."/>
            <person name="Angelini C."/>
            <person name="Antonin V."/>
            <person name="Barry K.W."/>
            <person name="Bougher N.L."/>
            <person name="Buchanan P."/>
            <person name="Buyck B."/>
            <person name="Bense V."/>
            <person name="Catcheside P."/>
            <person name="Chovatia M."/>
            <person name="Cooper J."/>
            <person name="Damon W."/>
            <person name="Desjardin D."/>
            <person name="Finy P."/>
            <person name="Geml J."/>
            <person name="Haridas S."/>
            <person name="Hughes K."/>
            <person name="Justo A."/>
            <person name="Karasinski D."/>
            <person name="Kautmanova I."/>
            <person name="Kiss B."/>
            <person name="Kocsube S."/>
            <person name="Kotiranta H."/>
            <person name="LaButti K.M."/>
            <person name="Lechner B.E."/>
            <person name="Liimatainen K."/>
            <person name="Lipzen A."/>
            <person name="Lukacs Z."/>
            <person name="Mihaltcheva S."/>
            <person name="Morgado L.N."/>
            <person name="Niskanen T."/>
            <person name="Noordeloos M.E."/>
            <person name="Ohm R.A."/>
            <person name="Ortiz-Santana B."/>
            <person name="Ovrebo C."/>
            <person name="Racz N."/>
            <person name="Riley R."/>
            <person name="Savchenko A."/>
            <person name="Shiryaev A."/>
            <person name="Soop K."/>
            <person name="Spirin V."/>
            <person name="Szebenyi C."/>
            <person name="Tomsovsky M."/>
            <person name="Tulloss R.E."/>
            <person name="Uehling J."/>
            <person name="Grigoriev I.V."/>
            <person name="Vagvolgyi C."/>
            <person name="Papp T."/>
            <person name="Martin F.M."/>
            <person name="Miettinen O."/>
            <person name="Hibbett D.S."/>
            <person name="Nagy L.G."/>
        </authorList>
    </citation>
    <scope>NUCLEOTIDE SEQUENCE [LARGE SCALE GENOMIC DNA]</scope>
    <source>
        <strain evidence="5 6">CBS 962.96</strain>
    </source>
</reference>
<evidence type="ECO:0000256" key="3">
    <source>
        <dbReference type="SAM" id="Phobius"/>
    </source>
</evidence>
<dbReference type="InterPro" id="IPR044215">
    <property type="entry name" value="PIG-H"/>
</dbReference>
<dbReference type="AlphaFoldDB" id="A0A4V6T5P4"/>
<organism evidence="5 6">
    <name type="scientific">Dendrothele bispora (strain CBS 962.96)</name>
    <dbReference type="NCBI Taxonomy" id="1314807"/>
    <lineage>
        <taxon>Eukaryota</taxon>
        <taxon>Fungi</taxon>
        <taxon>Dikarya</taxon>
        <taxon>Basidiomycota</taxon>
        <taxon>Agaricomycotina</taxon>
        <taxon>Agaricomycetes</taxon>
        <taxon>Agaricomycetidae</taxon>
        <taxon>Agaricales</taxon>
        <taxon>Agaricales incertae sedis</taxon>
        <taxon>Dendrothele</taxon>
    </lineage>
</organism>
<keyword evidence="3" id="KW-1133">Transmembrane helix</keyword>
<protein>
    <recommendedName>
        <fullName evidence="4">Phosphatidylinositol N-acetylglucosaminyltransferase subunit H conserved domain-containing protein</fullName>
    </recommendedName>
</protein>
<dbReference type="GO" id="GO:0006506">
    <property type="term" value="P:GPI anchor biosynthetic process"/>
    <property type="evidence" value="ECO:0007669"/>
    <property type="project" value="UniProtKB-UniPathway"/>
</dbReference>
<dbReference type="PANTHER" id="PTHR15231">
    <property type="entry name" value="PHOSPHATIDYLINOSITOL N-ACETYLGLUCOSAMINYLTRANSFERASE SUBUNIT H"/>
    <property type="match status" value="1"/>
</dbReference>
<feature type="domain" description="Phosphatidylinositol N-acetylglucosaminyltransferase subunit H conserved" evidence="4">
    <location>
        <begin position="92"/>
        <end position="162"/>
    </location>
</feature>
<comment type="similarity">
    <text evidence="2">Belongs to the PIGH family.</text>
</comment>
<dbReference type="PANTHER" id="PTHR15231:SF1">
    <property type="entry name" value="PHOSPHATIDYLINOSITOL N-ACETYLGLUCOSAMINYLTRANSFERASE SUBUNIT H"/>
    <property type="match status" value="1"/>
</dbReference>
<accession>A0A4V6T5P4</accession>
<sequence>MRVYPLPSTHPEFSVLKSDVFCEYRVENWHLSRDGKNSVIRNASSWSLWHSLIPLVLSVLWLNLAKPWLKVLLSLAVLFYFWTLCTQVLSESVMVIPSHGIQLETHRGLAPITFFINRRFIPRTQLRDVLINEGIRRWGFRYYLVASVQHSSGNITLEVCFENILPRFPVLLQVYQGIQDLLQTT</sequence>
<dbReference type="Proteomes" id="UP000297245">
    <property type="component" value="Unassembled WGS sequence"/>
</dbReference>
<evidence type="ECO:0000313" key="5">
    <source>
        <dbReference type="EMBL" id="THV05306.1"/>
    </source>
</evidence>
<evidence type="ECO:0000256" key="2">
    <source>
        <dbReference type="ARBA" id="ARBA00009610"/>
    </source>
</evidence>
<evidence type="ECO:0000256" key="1">
    <source>
        <dbReference type="ARBA" id="ARBA00004687"/>
    </source>
</evidence>
<gene>
    <name evidence="5" type="ORF">K435DRAFT_826501</name>
</gene>
<comment type="pathway">
    <text evidence="1">Glycolipid biosynthesis; glycosylphosphatidylinositol-anchor biosynthesis.</text>
</comment>